<keyword evidence="6 11" id="KW-0680">Restriction system</keyword>
<evidence type="ECO:0000256" key="12">
    <source>
        <dbReference type="SAM" id="Coils"/>
    </source>
</evidence>
<name>A0ABW6KIF1_9BACI</name>
<dbReference type="InterPro" id="IPR051268">
    <property type="entry name" value="Type-I_R_enzyme_R_subunit"/>
</dbReference>
<evidence type="ECO:0000259" key="13">
    <source>
        <dbReference type="PROSITE" id="PS51192"/>
    </source>
</evidence>
<evidence type="ECO:0000256" key="2">
    <source>
        <dbReference type="ARBA" id="ARBA00008598"/>
    </source>
</evidence>
<evidence type="ECO:0000256" key="1">
    <source>
        <dbReference type="ARBA" id="ARBA00000851"/>
    </source>
</evidence>
<dbReference type="PROSITE" id="PS51192">
    <property type="entry name" value="HELICASE_ATP_BIND_1"/>
    <property type="match status" value="1"/>
</dbReference>
<keyword evidence="7 14" id="KW-0255">Endonuclease</keyword>
<dbReference type="Pfam" id="PF04313">
    <property type="entry name" value="HSDR_N"/>
    <property type="match status" value="1"/>
</dbReference>
<dbReference type="Pfam" id="PF18766">
    <property type="entry name" value="SWI2_SNF2"/>
    <property type="match status" value="1"/>
</dbReference>
<proteinExistence type="inferred from homology"/>
<comment type="similarity">
    <text evidence="2 11">Belongs to the HsdR family.</text>
</comment>
<keyword evidence="9 11" id="KW-0067">ATP-binding</keyword>
<gene>
    <name evidence="14" type="ORF">ACFYKX_25820</name>
</gene>
<dbReference type="EMBL" id="JBIACK010000022">
    <property type="protein sequence ID" value="MFE8703992.1"/>
    <property type="molecule type" value="Genomic_DNA"/>
</dbReference>
<comment type="caution">
    <text evidence="14">The sequence shown here is derived from an EMBL/GenBank/DDBJ whole genome shotgun (WGS) entry which is preliminary data.</text>
</comment>
<evidence type="ECO:0000256" key="4">
    <source>
        <dbReference type="ARBA" id="ARBA00022722"/>
    </source>
</evidence>
<evidence type="ECO:0000313" key="14">
    <source>
        <dbReference type="EMBL" id="MFE8703992.1"/>
    </source>
</evidence>
<dbReference type="InterPro" id="IPR055180">
    <property type="entry name" value="HsdR_RecA-like_helicase_dom_2"/>
</dbReference>
<evidence type="ECO:0000256" key="3">
    <source>
        <dbReference type="ARBA" id="ARBA00011296"/>
    </source>
</evidence>
<evidence type="ECO:0000256" key="6">
    <source>
        <dbReference type="ARBA" id="ARBA00022747"/>
    </source>
</evidence>
<organism evidence="14 15">
    <name type="scientific">Cytobacillus spartinae</name>
    <dbReference type="NCBI Taxonomy" id="3299023"/>
    <lineage>
        <taxon>Bacteria</taxon>
        <taxon>Bacillati</taxon>
        <taxon>Bacillota</taxon>
        <taxon>Bacilli</taxon>
        <taxon>Bacillales</taxon>
        <taxon>Bacillaceae</taxon>
        <taxon>Cytobacillus</taxon>
    </lineage>
</organism>
<feature type="coiled-coil region" evidence="12">
    <location>
        <begin position="897"/>
        <end position="924"/>
    </location>
</feature>
<protein>
    <recommendedName>
        <fullName evidence="11">Type I restriction enzyme endonuclease subunit</fullName>
        <shortName evidence="11">R protein</shortName>
        <ecNumber evidence="11">3.1.21.3</ecNumber>
    </recommendedName>
    <alternativeName>
        <fullName evidence="11">Type-1 restriction enzyme R protein</fullName>
    </alternativeName>
</protein>
<sequence length="1051" mass="121279">MANYLGNEETLVELPAIDYLQNKLGYEFVHGEKLTPEQNERGSLNEVILVQRLKRSIKRLNPWIDETNLNKAIRFLSRAEQHGTNLLEINERIYDAIVNLNFAVDQDLDGSGRKSFHTVKFIDWTNVENNKFLVTRQFVIQGPNEKIIPDIIIFINGIPVVVLECKSPFLEKGKNENIGKKAAFDQLRRYMDLRDSERIEGAPRLFYTNFFTGILNKYRAYVGTISSQYTHYVEWKDPYPYKKEQIEDVGNNGQNVFLQGLLEKHNLLDILQNFLLFEVDTTSSRKIKKISRYQQFRAVNKALDRLVYGRDSVSRGGVIWHTQGSGKSLTMVLLARKIRRLQELSDATIVVVTDRVDLDKQIFQTFLRTLSTITTPVRADKVSTMKELLSNAQPQIIMTTIHKFQSDEEEQEVLKDATQQSGLYLEKEFPVLTLKSNVIVMADEAHRSQYKGYARNMRHALPNAAFIGFTGTPIEKEDKSTPRTFGSYIDKYGIQEAVNDGATVRIVYEGRRPDLQVKADTLEQLFDQAFDDRTDEEKEAIKQKYANKKAIVEADERIDDIAKDMLQHYKEYIYPNGFKAQIVCVSREAVVKYYNALNKHMKEIMGEELEVKVIFSGNLNDPPHLKEHFTTKTEQEDIINKFTKPISENKLCFIIVKDMLLTGFDAPIEQVMYLDRPLKEHNLLQAIARVNRTFGDKKKCGYVVDYYGISNHLEEALKIFDKEDLGEPMESLDGVHKQMLSYREAVMGMFKGIEKDNLDALVKQLEPEDKRAEFELAYKRFAGTMEQLMPGHVSTDNTNDLKWLSYIRAAAKARFEPETKLDIADCGEKVRKIINKHLTSQGVQQWIKPITLFDQDYQTKLETLKSDEAIASSMEHAVKHVISVKMDDNPVYYTSLLEKLQQILDETRNNWEERKKQLEEFINKDVKTGETEEAEALGLSRKEFAFFEVIKKHLLDPEEVSKAGHAKEASELYISQDIIDLSKEMAQNVADIVANTWVIDWTTNPSKTADIERSIFMMLTTKYFKQIKLEVRKQLVGPLLQLAKKHFATRE</sequence>
<evidence type="ECO:0000256" key="10">
    <source>
        <dbReference type="ARBA" id="ARBA00023125"/>
    </source>
</evidence>
<dbReference type="Gene3D" id="3.90.1570.50">
    <property type="match status" value="1"/>
</dbReference>
<dbReference type="SUPFAM" id="SSF52540">
    <property type="entry name" value="P-loop containing nucleoside triphosphate hydrolases"/>
    <property type="match status" value="2"/>
</dbReference>
<dbReference type="InterPro" id="IPR014001">
    <property type="entry name" value="Helicase_ATP-bd"/>
</dbReference>
<keyword evidence="15" id="KW-1185">Reference proteome</keyword>
<accession>A0ABW6KIF1</accession>
<dbReference type="Proteomes" id="UP001601059">
    <property type="component" value="Unassembled WGS sequence"/>
</dbReference>
<keyword evidence="4" id="KW-0540">Nuclease</keyword>
<evidence type="ECO:0000313" key="15">
    <source>
        <dbReference type="Proteomes" id="UP001601059"/>
    </source>
</evidence>
<dbReference type="InterPro" id="IPR021810">
    <property type="entry name" value="T1RH-like_C"/>
</dbReference>
<evidence type="ECO:0000256" key="7">
    <source>
        <dbReference type="ARBA" id="ARBA00022759"/>
    </source>
</evidence>
<evidence type="ECO:0000256" key="8">
    <source>
        <dbReference type="ARBA" id="ARBA00022801"/>
    </source>
</evidence>
<comment type="subunit">
    <text evidence="3 11">The type I restriction/modification system is composed of three polypeptides R, M and S.</text>
</comment>
<keyword evidence="12" id="KW-0175">Coiled coil</keyword>
<dbReference type="RefSeq" id="WP_389364985.1">
    <property type="nucleotide sequence ID" value="NZ_JBIACK010000022.1"/>
</dbReference>
<keyword evidence="10 11" id="KW-0238">DNA-binding</keyword>
<dbReference type="GO" id="GO:0009035">
    <property type="term" value="F:type I site-specific deoxyribonuclease activity"/>
    <property type="evidence" value="ECO:0007669"/>
    <property type="project" value="UniProtKB-EC"/>
</dbReference>
<dbReference type="InterPro" id="IPR007409">
    <property type="entry name" value="Restrct_endonuc_type1_HsdR_N"/>
</dbReference>
<dbReference type="InterPro" id="IPR027417">
    <property type="entry name" value="P-loop_NTPase"/>
</dbReference>
<dbReference type="NCBIfam" id="TIGR00348">
    <property type="entry name" value="hsdR"/>
    <property type="match status" value="1"/>
</dbReference>
<evidence type="ECO:0000256" key="11">
    <source>
        <dbReference type="RuleBase" id="RU364115"/>
    </source>
</evidence>
<evidence type="ECO:0000256" key="9">
    <source>
        <dbReference type="ARBA" id="ARBA00022840"/>
    </source>
</evidence>
<dbReference type="CDD" id="cd22332">
    <property type="entry name" value="HsdR_N"/>
    <property type="match status" value="1"/>
</dbReference>
<keyword evidence="5 11" id="KW-0547">Nucleotide-binding</keyword>
<dbReference type="Pfam" id="PF11867">
    <property type="entry name" value="T1RH-like_C"/>
    <property type="match status" value="1"/>
</dbReference>
<dbReference type="Gene3D" id="3.40.50.300">
    <property type="entry name" value="P-loop containing nucleotide triphosphate hydrolases"/>
    <property type="match status" value="2"/>
</dbReference>
<dbReference type="SMART" id="SM00487">
    <property type="entry name" value="DEXDc"/>
    <property type="match status" value="1"/>
</dbReference>
<dbReference type="PANTHER" id="PTHR30195">
    <property type="entry name" value="TYPE I SITE-SPECIFIC DEOXYRIBONUCLEASE PROTEIN SUBUNIT M AND R"/>
    <property type="match status" value="1"/>
</dbReference>
<keyword evidence="8 11" id="KW-0378">Hydrolase</keyword>
<dbReference type="Pfam" id="PF22679">
    <property type="entry name" value="T1R_D3-like"/>
    <property type="match status" value="1"/>
</dbReference>
<dbReference type="CDD" id="cd18030">
    <property type="entry name" value="DEXHc_RE_I_HsdR"/>
    <property type="match status" value="1"/>
</dbReference>
<dbReference type="CDD" id="cd18800">
    <property type="entry name" value="SF2_C_EcoR124I-like"/>
    <property type="match status" value="1"/>
</dbReference>
<feature type="domain" description="Helicase ATP-binding" evidence="13">
    <location>
        <begin position="308"/>
        <end position="491"/>
    </location>
</feature>
<dbReference type="EC" id="3.1.21.3" evidence="11"/>
<evidence type="ECO:0000256" key="5">
    <source>
        <dbReference type="ARBA" id="ARBA00022741"/>
    </source>
</evidence>
<dbReference type="InterPro" id="IPR004473">
    <property type="entry name" value="Restrct_endonuc_typeI_HsdR"/>
</dbReference>
<dbReference type="InterPro" id="IPR040980">
    <property type="entry name" value="SWI2_SNF2"/>
</dbReference>
<comment type="function">
    <text evidence="11">Subunit R is required for both nuclease and ATPase activities, but not for modification.</text>
</comment>
<comment type="catalytic activity">
    <reaction evidence="1 11">
        <text>Endonucleolytic cleavage of DNA to give random double-stranded fragments with terminal 5'-phosphates, ATP is simultaneously hydrolyzed.</text>
        <dbReference type="EC" id="3.1.21.3"/>
    </reaction>
</comment>
<dbReference type="PANTHER" id="PTHR30195:SF15">
    <property type="entry name" value="TYPE I RESTRICTION ENZYME HINDI ENDONUCLEASE SUBUNIT"/>
    <property type="match status" value="1"/>
</dbReference>
<reference evidence="14 15" key="1">
    <citation type="submission" date="2024-08" db="EMBL/GenBank/DDBJ databases">
        <title>Two novel Cytobacillus novel species.</title>
        <authorList>
            <person name="Liu G."/>
        </authorList>
    </citation>
    <scope>NUCLEOTIDE SEQUENCE [LARGE SCALE GENOMIC DNA]</scope>
    <source>
        <strain evidence="14 15">FJAT-54145</strain>
    </source>
</reference>